<evidence type="ECO:0000256" key="1">
    <source>
        <dbReference type="SAM" id="Coils"/>
    </source>
</evidence>
<evidence type="ECO:0000313" key="3">
    <source>
        <dbReference type="Proteomes" id="UP000656244"/>
    </source>
</evidence>
<dbReference type="RefSeq" id="WP_186558157.1">
    <property type="nucleotide sequence ID" value="NZ_JACNMF010000001.1"/>
</dbReference>
<dbReference type="InterPro" id="IPR021979">
    <property type="entry name" value="DUF3584"/>
</dbReference>
<dbReference type="AlphaFoldDB" id="A0A923HBU9"/>
<proteinExistence type="predicted"/>
<comment type="caution">
    <text evidence="2">The sequence shown here is derived from an EMBL/GenBank/DDBJ whole genome shotgun (WGS) entry which is preliminary data.</text>
</comment>
<gene>
    <name evidence="2" type="ORF">H7U19_01970</name>
</gene>
<keyword evidence="2" id="KW-0067">ATP-binding</keyword>
<feature type="coiled-coil region" evidence="1">
    <location>
        <begin position="307"/>
        <end position="402"/>
    </location>
</feature>
<protein>
    <submittedName>
        <fullName evidence="2">ATP-binding protein</fullName>
    </submittedName>
</protein>
<dbReference type="InterPro" id="IPR027417">
    <property type="entry name" value="P-loop_NTPase"/>
</dbReference>
<dbReference type="Pfam" id="PF12128">
    <property type="entry name" value="DUF3584"/>
    <property type="match status" value="1"/>
</dbReference>
<reference evidence="2" key="1">
    <citation type="submission" date="2020-08" db="EMBL/GenBank/DDBJ databases">
        <title>Hyunsoonleella sp. strain SJ7 genome sequencing and assembly.</title>
        <authorList>
            <person name="Kim I."/>
        </authorList>
    </citation>
    <scope>NUCLEOTIDE SEQUENCE</scope>
    <source>
        <strain evidence="2">SJ7</strain>
    </source>
</reference>
<sequence length="887" mass="103793">MLKRLIILNSDIYSKADIELDDCNSLQIVGPNNIGKSTLIYALNFLFIIDGREMTFSGNRTGDKTTFNHYFPSINSSFIVFEIFKNRYYSILVKRNAEGNLNYYKIDSEYKEEHYFTDTAKGQKLKKFDSLLSEFATNGIEHSKFPNRREVFNFVYQKGKRNNAVVWLNQNVNQDGRGISNNFSKIYKYLINSQLINNNSLKESLIIADNKENERVSFSKKNQKDIQTLLKHNRDIKVIKSIQRSFNGFKELVNQYAGKSTILSELIFAFDHQYSSLYSELGTSVSKIKTERDKNRTHLNETLNPKKDKLNQEFGKIETLLEQKQEDIDQKDGLVKEIKSYESLQFLEQSFQNLDAERKTIESQLTQIENQNLNSKAIDSKIEKAESQIRRITSQVDTYSNQLIHQISDNQDNKELLNRILSTDISSLPFENISTKIKRTENLMKLFDGVIMLPNDLKGKPIESIKELKKQIKEFEKEKSFNEKLLPIAKDLEKHQKDLLEIKKKIKGVTDKIEKLKQLPKLEKELESLKLEFESLFKQKEQSAKDIRLIEEEVRKLSETIEKTNSEIIQKEQRINDIQKWKVELEQFGIKPKDYQSTDSLDNIYANIRRNFQEREQIKNDKFKLFEKLKNKTERLEADENEFIRYVESELVTLDDKQKAIDGLLKNISTQFANPCRTLYTRFAEFNSFITNQFNSKIRKIKISDIDTLKIEIIENEKLIKDLNKIIQIRDLTSELIFDDQSENLNTLNKYLDSQTTISFNDLFDIKLHLHKKGQHKVVDLKNQIESDGTDKMIRLVLIMSIINQIVVKDHENKIVIFVDEIGTIDEANRIEILNFCKEHNFIPISAAPLHPYDGFDKYYLVRRSKGKIVVSEKNGNVILRKPVETQ</sequence>
<feature type="coiled-coil region" evidence="1">
    <location>
        <begin position="465"/>
        <end position="574"/>
    </location>
</feature>
<name>A0A923HBU9_9FLAO</name>
<dbReference type="Proteomes" id="UP000656244">
    <property type="component" value="Unassembled WGS sequence"/>
</dbReference>
<keyword evidence="1" id="KW-0175">Coiled coil</keyword>
<keyword evidence="2" id="KW-0547">Nucleotide-binding</keyword>
<dbReference type="EMBL" id="JACNMF010000001">
    <property type="protein sequence ID" value="MBC3757153.1"/>
    <property type="molecule type" value="Genomic_DNA"/>
</dbReference>
<dbReference type="SUPFAM" id="SSF52540">
    <property type="entry name" value="P-loop containing nucleoside triphosphate hydrolases"/>
    <property type="match status" value="2"/>
</dbReference>
<keyword evidence="3" id="KW-1185">Reference proteome</keyword>
<dbReference type="GO" id="GO:0005524">
    <property type="term" value="F:ATP binding"/>
    <property type="evidence" value="ECO:0007669"/>
    <property type="project" value="UniProtKB-KW"/>
</dbReference>
<evidence type="ECO:0000313" key="2">
    <source>
        <dbReference type="EMBL" id="MBC3757153.1"/>
    </source>
</evidence>
<accession>A0A923HBU9</accession>
<organism evidence="2 3">
    <name type="scientific">Hyunsoonleella aquatilis</name>
    <dbReference type="NCBI Taxonomy" id="2762758"/>
    <lineage>
        <taxon>Bacteria</taxon>
        <taxon>Pseudomonadati</taxon>
        <taxon>Bacteroidota</taxon>
        <taxon>Flavobacteriia</taxon>
        <taxon>Flavobacteriales</taxon>
        <taxon>Flavobacteriaceae</taxon>
    </lineage>
</organism>